<keyword evidence="8 11" id="KW-0472">Membrane</keyword>
<dbReference type="PANTHER" id="PTHR13046">
    <property type="entry name" value="PROTEASE U48 CAAX PRENYL PROTEASE RCE1"/>
    <property type="match status" value="1"/>
</dbReference>
<dbReference type="PhylomeDB" id="R7Q5V9"/>
<protein>
    <recommendedName>
        <fullName evidence="10">intramembrane prenyl-peptidase Rce1</fullName>
        <ecNumber evidence="10">3.4.26.1</ecNumber>
    </recommendedName>
</protein>
<dbReference type="GO" id="GO:0004222">
    <property type="term" value="F:metalloendopeptidase activity"/>
    <property type="evidence" value="ECO:0007669"/>
    <property type="project" value="InterPro"/>
</dbReference>
<feature type="transmembrane region" description="Helical" evidence="11">
    <location>
        <begin position="225"/>
        <end position="246"/>
    </location>
</feature>
<evidence type="ECO:0000256" key="7">
    <source>
        <dbReference type="ARBA" id="ARBA00022989"/>
    </source>
</evidence>
<evidence type="ECO:0000256" key="8">
    <source>
        <dbReference type="ARBA" id="ARBA00023136"/>
    </source>
</evidence>
<keyword evidence="5" id="KW-0378">Hydrolase</keyword>
<evidence type="ECO:0000259" key="12">
    <source>
        <dbReference type="Pfam" id="PF02517"/>
    </source>
</evidence>
<evidence type="ECO:0000256" key="3">
    <source>
        <dbReference type="ARBA" id="ARBA00022670"/>
    </source>
</evidence>
<proteinExistence type="inferred from homology"/>
<name>R7Q5V9_CHOCR</name>
<feature type="transmembrane region" description="Helical" evidence="11">
    <location>
        <begin position="165"/>
        <end position="189"/>
    </location>
</feature>
<dbReference type="InterPro" id="IPR003675">
    <property type="entry name" value="Rce1/LyrA-like_dom"/>
</dbReference>
<feature type="domain" description="CAAX prenyl protease 2/Lysostaphin resistance protein A-like" evidence="12">
    <location>
        <begin position="114"/>
        <end position="207"/>
    </location>
</feature>
<gene>
    <name evidence="13" type="ORF">CHC_T00002173001</name>
</gene>
<evidence type="ECO:0000313" key="13">
    <source>
        <dbReference type="EMBL" id="CDF33399.1"/>
    </source>
</evidence>
<feature type="transmembrane region" description="Helical" evidence="11">
    <location>
        <begin position="135"/>
        <end position="159"/>
    </location>
</feature>
<comment type="similarity">
    <text evidence="2">Belongs to the peptidase U48 family.</text>
</comment>
<reference evidence="14" key="1">
    <citation type="journal article" date="2013" name="Proc. Natl. Acad. Sci. U.S.A.">
        <title>Genome structure and metabolic features in the red seaweed Chondrus crispus shed light on evolution of the Archaeplastida.</title>
        <authorList>
            <person name="Collen J."/>
            <person name="Porcel B."/>
            <person name="Carre W."/>
            <person name="Ball S.G."/>
            <person name="Chaparro C."/>
            <person name="Tonon T."/>
            <person name="Barbeyron T."/>
            <person name="Michel G."/>
            <person name="Noel B."/>
            <person name="Valentin K."/>
            <person name="Elias M."/>
            <person name="Artiguenave F."/>
            <person name="Arun A."/>
            <person name="Aury J.M."/>
            <person name="Barbosa-Neto J.F."/>
            <person name="Bothwell J.H."/>
            <person name="Bouget F.Y."/>
            <person name="Brillet L."/>
            <person name="Cabello-Hurtado F."/>
            <person name="Capella-Gutierrez S."/>
            <person name="Charrier B."/>
            <person name="Cladiere L."/>
            <person name="Cock J.M."/>
            <person name="Coelho S.M."/>
            <person name="Colleoni C."/>
            <person name="Czjzek M."/>
            <person name="Da Silva C."/>
            <person name="Delage L."/>
            <person name="Denoeud F."/>
            <person name="Deschamps P."/>
            <person name="Dittami S.M."/>
            <person name="Gabaldon T."/>
            <person name="Gachon C.M."/>
            <person name="Groisillier A."/>
            <person name="Herve C."/>
            <person name="Jabbari K."/>
            <person name="Katinka M."/>
            <person name="Kloareg B."/>
            <person name="Kowalczyk N."/>
            <person name="Labadie K."/>
            <person name="Leblanc C."/>
            <person name="Lopez P.J."/>
            <person name="McLachlan D.H."/>
            <person name="Meslet-Cladiere L."/>
            <person name="Moustafa A."/>
            <person name="Nehr Z."/>
            <person name="Nyvall Collen P."/>
            <person name="Panaud O."/>
            <person name="Partensky F."/>
            <person name="Poulain J."/>
            <person name="Rensing S.A."/>
            <person name="Rousvoal S."/>
            <person name="Samson G."/>
            <person name="Symeonidi A."/>
            <person name="Weissenbach J."/>
            <person name="Zambounis A."/>
            <person name="Wincker P."/>
            <person name="Boyen C."/>
        </authorList>
    </citation>
    <scope>NUCLEOTIDE SEQUENCE [LARGE SCALE GENOMIC DNA]</scope>
    <source>
        <strain evidence="14">cv. Stackhouse</strain>
    </source>
</reference>
<keyword evidence="3" id="KW-0645">Protease</keyword>
<dbReference type="GO" id="GO:0071586">
    <property type="term" value="P:CAAX-box protein processing"/>
    <property type="evidence" value="ECO:0007669"/>
    <property type="project" value="InterPro"/>
</dbReference>
<organism evidence="13 14">
    <name type="scientific">Chondrus crispus</name>
    <name type="common">Carrageen Irish moss</name>
    <name type="synonym">Polymorpha crispa</name>
    <dbReference type="NCBI Taxonomy" id="2769"/>
    <lineage>
        <taxon>Eukaryota</taxon>
        <taxon>Rhodophyta</taxon>
        <taxon>Florideophyceae</taxon>
        <taxon>Rhodymeniophycidae</taxon>
        <taxon>Gigartinales</taxon>
        <taxon>Gigartinaceae</taxon>
        <taxon>Chondrus</taxon>
    </lineage>
</organism>
<sequence length="254" mass="28128">MACLAPHITLSEAVVTSITFTLLYVSSLHLPFNSGDRNRRPVILSRLVTLSILATFLELYTRRRIPALTDKISSGTRLPALAVAAALTLLLYAGHLIATPRRALLQPASRDRYIALRNYLAGPVLEEVVFRRQTLLIWSCQGVTMSLLFPAAMFSLAHVHHVRELGLVGLLLQMAYTFLFGIYAAALYINTRTFCAPFVAHVICNLLELPDFSSIAAHPRRRGVMALYCAALVVFAFAFGPLTTLVQPYQLETE</sequence>
<feature type="transmembrane region" description="Helical" evidence="11">
    <location>
        <begin position="13"/>
        <end position="31"/>
    </location>
</feature>
<dbReference type="RefSeq" id="XP_005713202.1">
    <property type="nucleotide sequence ID" value="XM_005713145.1"/>
</dbReference>
<keyword evidence="7 11" id="KW-1133">Transmembrane helix</keyword>
<evidence type="ECO:0000256" key="11">
    <source>
        <dbReference type="SAM" id="Phobius"/>
    </source>
</evidence>
<accession>R7Q5V9</accession>
<dbReference type="PANTHER" id="PTHR13046:SF0">
    <property type="entry name" value="CAAX PRENYL PROTEASE 2"/>
    <property type="match status" value="1"/>
</dbReference>
<evidence type="ECO:0000256" key="9">
    <source>
        <dbReference type="ARBA" id="ARBA00047280"/>
    </source>
</evidence>
<evidence type="ECO:0000313" key="14">
    <source>
        <dbReference type="Proteomes" id="UP000012073"/>
    </source>
</evidence>
<comment type="subcellular location">
    <subcellularLocation>
        <location evidence="1">Endoplasmic reticulum membrane</location>
        <topology evidence="1">Multi-pass membrane protein</topology>
    </subcellularLocation>
</comment>
<evidence type="ECO:0000256" key="1">
    <source>
        <dbReference type="ARBA" id="ARBA00004477"/>
    </source>
</evidence>
<dbReference type="GeneID" id="17320919"/>
<keyword evidence="4 11" id="KW-0812">Transmembrane</keyword>
<dbReference type="GO" id="GO:0005789">
    <property type="term" value="C:endoplasmic reticulum membrane"/>
    <property type="evidence" value="ECO:0007669"/>
    <property type="project" value="UniProtKB-SubCell"/>
</dbReference>
<evidence type="ECO:0000256" key="6">
    <source>
        <dbReference type="ARBA" id="ARBA00022824"/>
    </source>
</evidence>
<dbReference type="Pfam" id="PF02517">
    <property type="entry name" value="Rce1-like"/>
    <property type="match status" value="1"/>
</dbReference>
<dbReference type="InterPro" id="IPR039731">
    <property type="entry name" value="Rce1"/>
</dbReference>
<evidence type="ECO:0000256" key="5">
    <source>
        <dbReference type="ARBA" id="ARBA00022801"/>
    </source>
</evidence>
<dbReference type="OrthoDB" id="271604at2759"/>
<dbReference type="EC" id="3.4.26.1" evidence="10"/>
<comment type="catalytic activity">
    <reaction evidence="9">
        <text>Hydrolyzes the peptide bond -P2-(S-farnesyl or geranylgeranyl)C-P1'-P2'-P3'-COOH where P1' and P2' are amino acids with aliphatic sidechains and P3' is any C-terminal residue.</text>
        <dbReference type="EC" id="3.4.26.1"/>
    </reaction>
</comment>
<feature type="transmembrane region" description="Helical" evidence="11">
    <location>
        <begin position="43"/>
        <end position="60"/>
    </location>
</feature>
<feature type="transmembrane region" description="Helical" evidence="11">
    <location>
        <begin position="80"/>
        <end position="98"/>
    </location>
</feature>
<dbReference type="KEGG" id="ccp:CHC_T00002173001"/>
<evidence type="ECO:0000256" key="2">
    <source>
        <dbReference type="ARBA" id="ARBA00006897"/>
    </source>
</evidence>
<dbReference type="STRING" id="2769.R7Q5V9"/>
<keyword evidence="6" id="KW-0256">Endoplasmic reticulum</keyword>
<evidence type="ECO:0000256" key="4">
    <source>
        <dbReference type="ARBA" id="ARBA00022692"/>
    </source>
</evidence>
<dbReference type="AlphaFoldDB" id="R7Q5V9"/>
<dbReference type="EMBL" id="HG001644">
    <property type="protein sequence ID" value="CDF33399.1"/>
    <property type="molecule type" value="Genomic_DNA"/>
</dbReference>
<evidence type="ECO:0000256" key="10">
    <source>
        <dbReference type="ARBA" id="ARBA00049729"/>
    </source>
</evidence>
<dbReference type="Gramene" id="CDF33399">
    <property type="protein sequence ID" value="CDF33399"/>
    <property type="gene ID" value="CHC_T00002173001"/>
</dbReference>
<dbReference type="OMA" id="YINTRTF"/>
<keyword evidence="14" id="KW-1185">Reference proteome</keyword>
<dbReference type="Proteomes" id="UP000012073">
    <property type="component" value="Unassembled WGS sequence"/>
</dbReference>